<dbReference type="InParanoid" id="A0A3N4LYC1"/>
<dbReference type="Proteomes" id="UP000267821">
    <property type="component" value="Unassembled WGS sequence"/>
</dbReference>
<accession>A0A3N4LYC1</accession>
<feature type="region of interest" description="Disordered" evidence="1">
    <location>
        <begin position="241"/>
        <end position="269"/>
    </location>
</feature>
<feature type="region of interest" description="Disordered" evidence="1">
    <location>
        <begin position="350"/>
        <end position="370"/>
    </location>
</feature>
<reference evidence="2 3" key="1">
    <citation type="journal article" date="2018" name="Nat. Ecol. Evol.">
        <title>Pezizomycetes genomes reveal the molecular basis of ectomycorrhizal truffle lifestyle.</title>
        <authorList>
            <person name="Murat C."/>
            <person name="Payen T."/>
            <person name="Noel B."/>
            <person name="Kuo A."/>
            <person name="Morin E."/>
            <person name="Chen J."/>
            <person name="Kohler A."/>
            <person name="Krizsan K."/>
            <person name="Balestrini R."/>
            <person name="Da Silva C."/>
            <person name="Montanini B."/>
            <person name="Hainaut M."/>
            <person name="Levati E."/>
            <person name="Barry K.W."/>
            <person name="Belfiori B."/>
            <person name="Cichocki N."/>
            <person name="Clum A."/>
            <person name="Dockter R.B."/>
            <person name="Fauchery L."/>
            <person name="Guy J."/>
            <person name="Iotti M."/>
            <person name="Le Tacon F."/>
            <person name="Lindquist E.A."/>
            <person name="Lipzen A."/>
            <person name="Malagnac F."/>
            <person name="Mello A."/>
            <person name="Molinier V."/>
            <person name="Miyauchi S."/>
            <person name="Poulain J."/>
            <person name="Riccioni C."/>
            <person name="Rubini A."/>
            <person name="Sitrit Y."/>
            <person name="Splivallo R."/>
            <person name="Traeger S."/>
            <person name="Wang M."/>
            <person name="Zifcakova L."/>
            <person name="Wipf D."/>
            <person name="Zambonelli A."/>
            <person name="Paolocci F."/>
            <person name="Nowrousian M."/>
            <person name="Ottonello S."/>
            <person name="Baldrian P."/>
            <person name="Spatafora J.W."/>
            <person name="Henrissat B."/>
            <person name="Nagy L.G."/>
            <person name="Aury J.M."/>
            <person name="Wincker P."/>
            <person name="Grigoriev I.V."/>
            <person name="Bonfante P."/>
            <person name="Martin F.M."/>
        </authorList>
    </citation>
    <scope>NUCLEOTIDE SEQUENCE [LARGE SCALE GENOMIC DNA]</scope>
    <source>
        <strain evidence="2 3">ATCC MYA-4762</strain>
    </source>
</reference>
<sequence length="594" mass="65109">MTEIRVSLIYIALEDCGDGRINLKMVPRFPRKFFGHTVNNHNSLREIRQDPCGGVLDTHCKAACYVRGGDPVKLAKDFVIRVEKFRLEIDRPEPNLEALTREPSVPSAPNIPLGPRNNNGQPWRKPLIPMAPVTGNSPMGNFGSTNIKPNPVFPRVVPTANAANTYKNDRAWALNSVGLREHASGPTTPLRYQRGEESGLVPRARFYAPPPTPAESEGQAEQPQRAQFKVKEILPTLVRKASKDRLPARQENTSMKNASPISEGRRESPNPMMAALLQGSVPELEPYQERSFPAKGRGEENQSSRMNSIQQEFHRGPMYASPTREYRANRAIVYSTPKSTISSLMSFTPSPVTSSMDTSIGTSDPSPPRTPYWDYKEGMAASWAANRPTQPGLPTNVMGVGDVISKPSVIAASDMNQQCVVLRHKYEQSPGVAVSVRPAPAKSTLAEISVLAAYYWTIPLEELKLYGFFQGEKVSLDNERDWRGYFSVCLNVGDKIIIDVYRERMGGINRCNSEVDCRTIWGPQANLHLGSPKATLPGHSFSTSGATLASNINLSTASDPFVAKNPATNFASKSLLGVIGGTSDKGGAPIQHQS</sequence>
<dbReference type="EMBL" id="ML121530">
    <property type="protein sequence ID" value="RPB27894.1"/>
    <property type="molecule type" value="Genomic_DNA"/>
</dbReference>
<feature type="compositionally biased region" description="Polar residues" evidence="1">
    <location>
        <begin position="250"/>
        <end position="260"/>
    </location>
</feature>
<evidence type="ECO:0000313" key="2">
    <source>
        <dbReference type="EMBL" id="RPB27894.1"/>
    </source>
</evidence>
<evidence type="ECO:0000313" key="3">
    <source>
        <dbReference type="Proteomes" id="UP000267821"/>
    </source>
</evidence>
<feature type="compositionally biased region" description="Polar residues" evidence="1">
    <location>
        <begin position="350"/>
        <end position="364"/>
    </location>
</feature>
<feature type="region of interest" description="Disordered" evidence="1">
    <location>
        <begin position="181"/>
        <end position="226"/>
    </location>
</feature>
<proteinExistence type="predicted"/>
<organism evidence="2 3">
    <name type="scientific">Terfezia boudieri ATCC MYA-4762</name>
    <dbReference type="NCBI Taxonomy" id="1051890"/>
    <lineage>
        <taxon>Eukaryota</taxon>
        <taxon>Fungi</taxon>
        <taxon>Dikarya</taxon>
        <taxon>Ascomycota</taxon>
        <taxon>Pezizomycotina</taxon>
        <taxon>Pezizomycetes</taxon>
        <taxon>Pezizales</taxon>
        <taxon>Pezizaceae</taxon>
        <taxon>Terfezia</taxon>
    </lineage>
</organism>
<dbReference type="AlphaFoldDB" id="A0A3N4LYC1"/>
<protein>
    <submittedName>
        <fullName evidence="2">Uncharacterized protein</fullName>
    </submittedName>
</protein>
<keyword evidence="3" id="KW-1185">Reference proteome</keyword>
<evidence type="ECO:0000256" key="1">
    <source>
        <dbReference type="SAM" id="MobiDB-lite"/>
    </source>
</evidence>
<gene>
    <name evidence="2" type="ORF">L211DRAFT_845890</name>
</gene>
<feature type="region of interest" description="Disordered" evidence="1">
    <location>
        <begin position="99"/>
        <end position="123"/>
    </location>
</feature>
<name>A0A3N4LYC1_9PEZI</name>
<dbReference type="OrthoDB" id="5303622at2759"/>